<feature type="active site" description="Proton donor" evidence="6">
    <location>
        <position position="526"/>
    </location>
</feature>
<dbReference type="EC" id="3.2.1.-" evidence="9"/>
<evidence type="ECO:0000256" key="2">
    <source>
        <dbReference type="ARBA" id="ARBA00004922"/>
    </source>
</evidence>
<dbReference type="RefSeq" id="XP_026755577.2">
    <property type="nucleotide sequence ID" value="XM_026899776.3"/>
</dbReference>
<evidence type="ECO:0000313" key="12">
    <source>
        <dbReference type="Proteomes" id="UP001652740"/>
    </source>
</evidence>
<keyword evidence="7" id="KW-0106">Calcium</keyword>
<dbReference type="GO" id="GO:0004571">
    <property type="term" value="F:mannosyl-oligosaccharide 1,2-alpha-mannosidase activity"/>
    <property type="evidence" value="ECO:0007669"/>
    <property type="project" value="UniProtKB-EC"/>
</dbReference>
<reference evidence="13" key="1">
    <citation type="submission" date="2025-08" db="UniProtKB">
        <authorList>
            <consortium name="RefSeq"/>
        </authorList>
    </citation>
    <scope>IDENTIFICATION</scope>
    <source>
        <tissue evidence="13">Whole larvae</tissue>
    </source>
</reference>
<dbReference type="InterPro" id="IPR012341">
    <property type="entry name" value="6hp_glycosidase-like_sf"/>
</dbReference>
<feature type="active site" evidence="6">
    <location>
        <position position="416"/>
    </location>
</feature>
<dbReference type="AlphaFoldDB" id="A0A6J1WLD5"/>
<dbReference type="GO" id="GO:0005975">
    <property type="term" value="P:carbohydrate metabolic process"/>
    <property type="evidence" value="ECO:0007669"/>
    <property type="project" value="InterPro"/>
</dbReference>
<comment type="pathway">
    <text evidence="2">Protein modification; protein glycosylation.</text>
</comment>
<keyword evidence="11" id="KW-1133">Transmembrane helix</keyword>
<keyword evidence="7" id="KW-0479">Metal-binding</keyword>
<evidence type="ECO:0000256" key="1">
    <source>
        <dbReference type="ARBA" id="ARBA00001913"/>
    </source>
</evidence>
<dbReference type="Gene3D" id="1.50.10.10">
    <property type="match status" value="1"/>
</dbReference>
<dbReference type="GO" id="GO:0005509">
    <property type="term" value="F:calcium ion binding"/>
    <property type="evidence" value="ECO:0007669"/>
    <property type="project" value="InterPro"/>
</dbReference>
<evidence type="ECO:0000256" key="5">
    <source>
        <dbReference type="ARBA" id="ARBA00023157"/>
    </source>
</evidence>
<dbReference type="GO" id="GO:0006491">
    <property type="term" value="P:N-glycan processing"/>
    <property type="evidence" value="ECO:0007669"/>
    <property type="project" value="UniProtKB-ARBA"/>
</dbReference>
<feature type="active site" evidence="6">
    <location>
        <position position="551"/>
    </location>
</feature>
<keyword evidence="5 8" id="KW-1015">Disulfide bond</keyword>
<dbReference type="GO" id="GO:0000139">
    <property type="term" value="C:Golgi membrane"/>
    <property type="evidence" value="ECO:0007669"/>
    <property type="project" value="UniProtKB-SubCell"/>
</dbReference>
<feature type="active site" description="Proton donor" evidence="6">
    <location>
        <position position="284"/>
    </location>
</feature>
<sequence>MTGILPSYQRFVNGVPVPSISRRSFRLREKYLIVSVLLTFAIVWLGALFYLPEFKSSNSVNDSVYKVYKRIQKAGPELLMPPPLAQNDVGEFPVVGIVRHGEEGDDPHIVEDRNRLRAKIEEDMGMKVLERPQFDLAPSVSSSKGPSKPPVDAIEEPAFAKKDSDRNILPSGHKAEGSNKYEVVALGPGADPDVKAKLETVKEMMRHAWNNYKLYAWGKNELKPMSKRAHLSSVFGAGDLGATIVDGLDTLYLMGLMDEFREGRDWIAENLHFNEMDSELSVFETTIRFVGGLLTCYAFTGDTVFRDKAAEVADALLPAFDTPTGLPFALINPSTKGSRQYHWAGPNSILSEVGTLHLEFTYLSEITGRDVYKQKVDRIRDVLYNIEKPNDLYPNFINPRTGQWGQRHVSLGALGDSFYEYLLKAWLLSNREDEQARLMFDTAMQAALDKMLRVSPSGLSYLAELRYGRVYEEKMDHLSCFAGGMFALASTTLENSLSERYMDVARKLTHTCHESYARSETRLGPEAFRFTGAVEARAQKSNEKVYLLRPETFESYFIMWRLTKEQKYRDWGWEAVQALEKHCRVEGGYTGIVNVYHQNPQGDDVQQSFFLAETLKYLYLLFADDSILPLDEWVLNTEAHPLPIKNKNPLYRAADKSIDLGNEDNRV</sequence>
<accession>A0A6J1WLD5</accession>
<evidence type="ECO:0000256" key="10">
    <source>
        <dbReference type="SAM" id="MobiDB-lite"/>
    </source>
</evidence>
<dbReference type="Proteomes" id="UP001652740">
    <property type="component" value="Unplaced"/>
</dbReference>
<dbReference type="FunCoup" id="A0A6J1WLD5">
    <property type="interactions" value="1396"/>
</dbReference>
<dbReference type="InterPro" id="IPR050749">
    <property type="entry name" value="Glycosyl_Hydrolase_47"/>
</dbReference>
<name>A0A6J1WLD5_GALME</name>
<keyword evidence="11" id="KW-0812">Transmembrane</keyword>
<keyword evidence="11" id="KW-0472">Membrane</keyword>
<dbReference type="Pfam" id="PF01532">
    <property type="entry name" value="Glyco_hydro_47"/>
    <property type="match status" value="1"/>
</dbReference>
<dbReference type="InterPro" id="IPR036026">
    <property type="entry name" value="Seven-hairpin_glycosidases"/>
</dbReference>
<dbReference type="KEGG" id="gmw:113515529"/>
<dbReference type="SUPFAM" id="SSF48225">
    <property type="entry name" value="Seven-hairpin glycosidases"/>
    <property type="match status" value="1"/>
</dbReference>
<dbReference type="InParanoid" id="A0A6J1WLD5"/>
<evidence type="ECO:0000256" key="9">
    <source>
        <dbReference type="RuleBase" id="RU361193"/>
    </source>
</evidence>
<feature type="region of interest" description="Disordered" evidence="10">
    <location>
        <begin position="137"/>
        <end position="175"/>
    </location>
</feature>
<comment type="similarity">
    <text evidence="3 9">Belongs to the glycosyl hydrolase 47 family.</text>
</comment>
<organism evidence="12 13">
    <name type="scientific">Galleria mellonella</name>
    <name type="common">Greater wax moth</name>
    <dbReference type="NCBI Taxonomy" id="7137"/>
    <lineage>
        <taxon>Eukaryota</taxon>
        <taxon>Metazoa</taxon>
        <taxon>Ecdysozoa</taxon>
        <taxon>Arthropoda</taxon>
        <taxon>Hexapoda</taxon>
        <taxon>Insecta</taxon>
        <taxon>Pterygota</taxon>
        <taxon>Neoptera</taxon>
        <taxon>Endopterygota</taxon>
        <taxon>Lepidoptera</taxon>
        <taxon>Glossata</taxon>
        <taxon>Ditrysia</taxon>
        <taxon>Pyraloidea</taxon>
        <taxon>Pyralidae</taxon>
        <taxon>Galleriinae</taxon>
        <taxon>Galleria</taxon>
    </lineage>
</organism>
<proteinExistence type="inferred from homology"/>
<feature type="transmembrane region" description="Helical" evidence="11">
    <location>
        <begin position="31"/>
        <end position="51"/>
    </location>
</feature>
<keyword evidence="4 9" id="KW-0378">Hydrolase</keyword>
<keyword evidence="12" id="KW-1185">Reference proteome</keyword>
<dbReference type="GeneID" id="113515529"/>
<dbReference type="PANTHER" id="PTHR11742">
    <property type="entry name" value="MANNOSYL-OLIGOSACCHARIDE ALPHA-1,2-MANNOSIDASE-RELATED"/>
    <property type="match status" value="1"/>
</dbReference>
<gene>
    <name evidence="13" type="primary">LOC113515529</name>
</gene>
<evidence type="ECO:0000256" key="6">
    <source>
        <dbReference type="PIRSR" id="PIRSR601382-1"/>
    </source>
</evidence>
<evidence type="ECO:0000256" key="11">
    <source>
        <dbReference type="SAM" id="Phobius"/>
    </source>
</evidence>
<evidence type="ECO:0000256" key="4">
    <source>
        <dbReference type="ARBA" id="ARBA00022801"/>
    </source>
</evidence>
<evidence type="ECO:0000256" key="3">
    <source>
        <dbReference type="ARBA" id="ARBA00007658"/>
    </source>
</evidence>
<evidence type="ECO:0000313" key="13">
    <source>
        <dbReference type="RefSeq" id="XP_026755577.2"/>
    </source>
</evidence>
<evidence type="ECO:0000256" key="7">
    <source>
        <dbReference type="PIRSR" id="PIRSR601382-2"/>
    </source>
</evidence>
<dbReference type="PANTHER" id="PTHR11742:SF6">
    <property type="entry name" value="MANNOSYL-OLIGOSACCHARIDE ALPHA-1,2-MANNOSIDASE IA-RELATED"/>
    <property type="match status" value="1"/>
</dbReference>
<feature type="binding site" evidence="7">
    <location>
        <position position="637"/>
    </location>
    <ligand>
        <name>Ca(2+)</name>
        <dbReference type="ChEBI" id="CHEBI:29108"/>
    </ligand>
</feature>
<feature type="disulfide bond" evidence="8">
    <location>
        <begin position="480"/>
        <end position="512"/>
    </location>
</feature>
<dbReference type="PRINTS" id="PR00747">
    <property type="entry name" value="GLYHDRLASE47"/>
</dbReference>
<evidence type="ECO:0000256" key="8">
    <source>
        <dbReference type="PIRSR" id="PIRSR601382-3"/>
    </source>
</evidence>
<dbReference type="GO" id="GO:0005783">
    <property type="term" value="C:endoplasmic reticulum"/>
    <property type="evidence" value="ECO:0007669"/>
    <property type="project" value="TreeGrafter"/>
</dbReference>
<keyword evidence="9" id="KW-0326">Glycosidase</keyword>
<dbReference type="InterPro" id="IPR001382">
    <property type="entry name" value="Glyco_hydro_47"/>
</dbReference>
<comment type="cofactor">
    <cofactor evidence="1 7">
        <name>Ca(2+)</name>
        <dbReference type="ChEBI" id="CHEBI:29108"/>
    </cofactor>
</comment>
<protein>
    <recommendedName>
        <fullName evidence="9">alpha-1,2-Mannosidase</fullName>
        <ecNumber evidence="9">3.2.1.-</ecNumber>
    </recommendedName>
</protein>